<keyword evidence="8" id="KW-0255">Endonuclease</keyword>
<dbReference type="GO" id="GO:0043137">
    <property type="term" value="P:DNA replication, removal of RNA primer"/>
    <property type="evidence" value="ECO:0007669"/>
    <property type="project" value="TreeGrafter"/>
</dbReference>
<evidence type="ECO:0000313" key="13">
    <source>
        <dbReference type="Proteomes" id="UP000092691"/>
    </source>
</evidence>
<accession>A0A1B1CG44</accession>
<dbReference type="InterPro" id="IPR022892">
    <property type="entry name" value="RNaseHI"/>
</dbReference>
<evidence type="ECO:0000256" key="9">
    <source>
        <dbReference type="ARBA" id="ARBA00022801"/>
    </source>
</evidence>
<evidence type="ECO:0000256" key="8">
    <source>
        <dbReference type="ARBA" id="ARBA00022759"/>
    </source>
</evidence>
<dbReference type="InterPro" id="IPR050092">
    <property type="entry name" value="RNase_H"/>
</dbReference>
<keyword evidence="6" id="KW-0540">Nuclease</keyword>
<dbReference type="InterPro" id="IPR036397">
    <property type="entry name" value="RNaseH_sf"/>
</dbReference>
<dbReference type="PANTHER" id="PTHR10642">
    <property type="entry name" value="RIBONUCLEASE H1"/>
    <property type="match status" value="1"/>
</dbReference>
<evidence type="ECO:0000259" key="11">
    <source>
        <dbReference type="PROSITE" id="PS50879"/>
    </source>
</evidence>
<protein>
    <recommendedName>
        <fullName evidence="5">ribonuclease H</fullName>
        <ecNumber evidence="5">3.1.26.4</ecNumber>
    </recommendedName>
</protein>
<dbReference type="InterPro" id="IPR012337">
    <property type="entry name" value="RNaseH-like_sf"/>
</dbReference>
<comment type="cofactor">
    <cofactor evidence="2">
        <name>Mg(2+)</name>
        <dbReference type="ChEBI" id="CHEBI:18420"/>
    </cofactor>
</comment>
<organism evidence="12 13">
    <name type="scientific">Rhizobium leguminosarum</name>
    <dbReference type="NCBI Taxonomy" id="384"/>
    <lineage>
        <taxon>Bacteria</taxon>
        <taxon>Pseudomonadati</taxon>
        <taxon>Pseudomonadota</taxon>
        <taxon>Alphaproteobacteria</taxon>
        <taxon>Hyphomicrobiales</taxon>
        <taxon>Rhizobiaceae</taxon>
        <taxon>Rhizobium/Agrobacterium group</taxon>
        <taxon>Rhizobium</taxon>
    </lineage>
</organism>
<name>A0A1B1CG44_RHILE</name>
<dbReference type="PROSITE" id="PS50879">
    <property type="entry name" value="RNASE_H_1"/>
    <property type="match status" value="1"/>
</dbReference>
<dbReference type="GO" id="GO:0046872">
    <property type="term" value="F:metal ion binding"/>
    <property type="evidence" value="ECO:0007669"/>
    <property type="project" value="UniProtKB-KW"/>
</dbReference>
<dbReference type="AlphaFoldDB" id="A0A1B1CG44"/>
<dbReference type="Gene3D" id="3.30.420.10">
    <property type="entry name" value="Ribonuclease H-like superfamily/Ribonuclease H"/>
    <property type="match status" value="1"/>
</dbReference>
<evidence type="ECO:0000256" key="4">
    <source>
        <dbReference type="ARBA" id="ARBA00011245"/>
    </source>
</evidence>
<evidence type="ECO:0000256" key="10">
    <source>
        <dbReference type="ARBA" id="ARBA00022842"/>
    </source>
</evidence>
<dbReference type="EMBL" id="CP016286">
    <property type="protein sequence ID" value="ANP88745.1"/>
    <property type="molecule type" value="Genomic_DNA"/>
</dbReference>
<evidence type="ECO:0000256" key="5">
    <source>
        <dbReference type="ARBA" id="ARBA00012180"/>
    </source>
</evidence>
<keyword evidence="9" id="KW-0378">Hydrolase</keyword>
<evidence type="ECO:0000256" key="6">
    <source>
        <dbReference type="ARBA" id="ARBA00022722"/>
    </source>
</evidence>
<dbReference type="SUPFAM" id="SSF53098">
    <property type="entry name" value="Ribonuclease H-like"/>
    <property type="match status" value="1"/>
</dbReference>
<evidence type="ECO:0000256" key="7">
    <source>
        <dbReference type="ARBA" id="ARBA00022723"/>
    </source>
</evidence>
<dbReference type="EC" id="3.1.26.4" evidence="5"/>
<dbReference type="GO" id="GO:0003676">
    <property type="term" value="F:nucleic acid binding"/>
    <property type="evidence" value="ECO:0007669"/>
    <property type="project" value="InterPro"/>
</dbReference>
<keyword evidence="7" id="KW-0479">Metal-binding</keyword>
<evidence type="ECO:0000256" key="2">
    <source>
        <dbReference type="ARBA" id="ARBA00001946"/>
    </source>
</evidence>
<dbReference type="InterPro" id="IPR002156">
    <property type="entry name" value="RNaseH_domain"/>
</dbReference>
<comment type="similarity">
    <text evidence="3">Belongs to the RNase H family.</text>
</comment>
<gene>
    <name evidence="12" type="ORF">BA011_09775</name>
</gene>
<comment type="catalytic activity">
    <reaction evidence="1">
        <text>Endonucleolytic cleavage to 5'-phosphomonoester.</text>
        <dbReference type="EC" id="3.1.26.4"/>
    </reaction>
</comment>
<evidence type="ECO:0000256" key="1">
    <source>
        <dbReference type="ARBA" id="ARBA00000077"/>
    </source>
</evidence>
<comment type="subunit">
    <text evidence="4">Monomer.</text>
</comment>
<feature type="domain" description="RNase H type-1" evidence="11">
    <location>
        <begin position="16"/>
        <end position="168"/>
    </location>
</feature>
<dbReference type="Proteomes" id="UP000092691">
    <property type="component" value="Chromosome"/>
</dbReference>
<dbReference type="CDD" id="cd09278">
    <property type="entry name" value="RNase_HI_prokaryote_like"/>
    <property type="match status" value="1"/>
</dbReference>
<sequence>MKFPARGGSVRLLPETSNGLHVFADGCSEPSSGQGGWAFIAYRDAVEIAADFGGVRDSANNAMELIALLKAAMWVNTNAPGESAIIWSDSLYAVKGCNSGRHIWKTNGWKKIVPNANARSRTIANPELWKAIDLQLSPNPLVTIAWCKGHSGIEGNERADELAGNGCLSI</sequence>
<dbReference type="PANTHER" id="PTHR10642:SF26">
    <property type="entry name" value="RIBONUCLEASE H1"/>
    <property type="match status" value="1"/>
</dbReference>
<evidence type="ECO:0000313" key="12">
    <source>
        <dbReference type="EMBL" id="ANP88745.1"/>
    </source>
</evidence>
<dbReference type="GO" id="GO:0004523">
    <property type="term" value="F:RNA-DNA hybrid ribonuclease activity"/>
    <property type="evidence" value="ECO:0007669"/>
    <property type="project" value="UniProtKB-EC"/>
</dbReference>
<keyword evidence="10" id="KW-0460">Magnesium</keyword>
<reference evidence="12 13" key="1">
    <citation type="submission" date="2016-06" db="EMBL/GenBank/DDBJ databases">
        <title>Microsymbionts genomes from the relict species Vavilovia formosa.</title>
        <authorList>
            <person name="Chirak E."/>
            <person name="Kimeklis A."/>
            <person name="Andronov E."/>
        </authorList>
    </citation>
    <scope>NUCLEOTIDE SEQUENCE [LARGE SCALE GENOMIC DNA]</scope>
    <source>
        <strain evidence="12 13">Vaf10</strain>
    </source>
</reference>
<proteinExistence type="inferred from homology"/>
<evidence type="ECO:0000256" key="3">
    <source>
        <dbReference type="ARBA" id="ARBA00005300"/>
    </source>
</evidence>
<dbReference type="Pfam" id="PF00075">
    <property type="entry name" value="RNase_H"/>
    <property type="match status" value="1"/>
</dbReference>